<keyword evidence="7" id="KW-0652">Protein synthesis inhibitor</keyword>
<dbReference type="InterPro" id="IPR036041">
    <property type="entry name" value="Ribosome-inact_prot_sf"/>
</dbReference>
<keyword evidence="10" id="KW-1185">Reference proteome</keyword>
<accession>A0AAW1HPR8</accession>
<evidence type="ECO:0000256" key="6">
    <source>
        <dbReference type="ARBA" id="ARBA00022821"/>
    </source>
</evidence>
<dbReference type="EMBL" id="JBDFQZ010000011">
    <property type="protein sequence ID" value="KAK9678025.1"/>
    <property type="molecule type" value="Genomic_DNA"/>
</dbReference>
<evidence type="ECO:0000256" key="5">
    <source>
        <dbReference type="ARBA" id="ARBA00022801"/>
    </source>
</evidence>
<evidence type="ECO:0000256" key="2">
    <source>
        <dbReference type="ARBA" id="ARBA00008544"/>
    </source>
</evidence>
<dbReference type="GO" id="GO:0017148">
    <property type="term" value="P:negative regulation of translation"/>
    <property type="evidence" value="ECO:0007669"/>
    <property type="project" value="UniProtKB-KW"/>
</dbReference>
<keyword evidence="6" id="KW-0611">Plant defense</keyword>
<keyword evidence="4" id="KW-0800">Toxin</keyword>
<evidence type="ECO:0000313" key="10">
    <source>
        <dbReference type="Proteomes" id="UP001443914"/>
    </source>
</evidence>
<name>A0AAW1HPR8_SAPOF</name>
<dbReference type="GO" id="GO:0030598">
    <property type="term" value="F:rRNA N-glycosylase activity"/>
    <property type="evidence" value="ECO:0007669"/>
    <property type="project" value="UniProtKB-EC"/>
</dbReference>
<evidence type="ECO:0000256" key="8">
    <source>
        <dbReference type="ARBA" id="ARBA00030788"/>
    </source>
</evidence>
<gene>
    <name evidence="9" type="ORF">RND81_11G182900</name>
</gene>
<evidence type="ECO:0000256" key="3">
    <source>
        <dbReference type="ARBA" id="ARBA00012001"/>
    </source>
</evidence>
<keyword evidence="5" id="KW-0378">Hydrolase</keyword>
<comment type="caution">
    <text evidence="9">The sequence shown here is derived from an EMBL/GenBank/DDBJ whole genome shotgun (WGS) entry which is preliminary data.</text>
</comment>
<organism evidence="9 10">
    <name type="scientific">Saponaria officinalis</name>
    <name type="common">Common soapwort</name>
    <name type="synonym">Lychnis saponaria</name>
    <dbReference type="NCBI Taxonomy" id="3572"/>
    <lineage>
        <taxon>Eukaryota</taxon>
        <taxon>Viridiplantae</taxon>
        <taxon>Streptophyta</taxon>
        <taxon>Embryophyta</taxon>
        <taxon>Tracheophyta</taxon>
        <taxon>Spermatophyta</taxon>
        <taxon>Magnoliopsida</taxon>
        <taxon>eudicotyledons</taxon>
        <taxon>Gunneridae</taxon>
        <taxon>Pentapetalae</taxon>
        <taxon>Caryophyllales</taxon>
        <taxon>Caryophyllaceae</taxon>
        <taxon>Caryophylleae</taxon>
        <taxon>Saponaria</taxon>
    </lineage>
</organism>
<evidence type="ECO:0000256" key="1">
    <source>
        <dbReference type="ARBA" id="ARBA00000237"/>
    </source>
</evidence>
<dbReference type="SUPFAM" id="SSF56371">
    <property type="entry name" value="Ribosome inactivating proteins (RIP)"/>
    <property type="match status" value="1"/>
</dbReference>
<evidence type="ECO:0000256" key="4">
    <source>
        <dbReference type="ARBA" id="ARBA00022656"/>
    </source>
</evidence>
<dbReference type="AlphaFoldDB" id="A0AAW1HPR8"/>
<protein>
    <recommendedName>
        <fullName evidence="3">rRNA N-glycosylase</fullName>
        <ecNumber evidence="3">3.2.2.22</ecNumber>
    </recommendedName>
    <alternativeName>
        <fullName evidence="8">rRNA N-glycosidase</fullName>
    </alternativeName>
</protein>
<reference evidence="9" key="1">
    <citation type="submission" date="2024-03" db="EMBL/GenBank/DDBJ databases">
        <title>WGS assembly of Saponaria officinalis var. Norfolk2.</title>
        <authorList>
            <person name="Jenkins J."/>
            <person name="Shu S."/>
            <person name="Grimwood J."/>
            <person name="Barry K."/>
            <person name="Goodstein D."/>
            <person name="Schmutz J."/>
            <person name="Leebens-Mack J."/>
            <person name="Osbourn A."/>
        </authorList>
    </citation>
    <scope>NUCLEOTIDE SEQUENCE [LARGE SCALE GENOMIC DNA]</scope>
    <source>
        <strain evidence="9">JIC</strain>
    </source>
</reference>
<dbReference type="GO" id="GO:0006952">
    <property type="term" value="P:defense response"/>
    <property type="evidence" value="ECO:0007669"/>
    <property type="project" value="UniProtKB-KW"/>
</dbReference>
<sequence>MAPRSHRGGEFSGVEIDPDIIPIAHQRTFNLDLADDEAGDLFTYHFTCLISYLRYLATANGATIKDKGVTRNDGFFLLTLVANGATIEDEGVTKIIIALADLYIYGVLCGGSWYYPKNNFYKIKGGTQACFIQAYTDKGKIFKVGLKVLKTSVCNLSRPDTAKWSDSYYSLAVNICESTRFHKIMLQLLRNKYTGNLDDLEHWVINQWASLSKLWKFFGRYGCWNPEALSFMIETEQDAESTLAIVKDVNIDNKQIQKLDAKYFVVDQSIR</sequence>
<comment type="similarity">
    <text evidence="2">Belongs to the ribosome-inactivating protein family. Type 1 RIP subfamily.</text>
</comment>
<dbReference type="GO" id="GO:0090729">
    <property type="term" value="F:toxin activity"/>
    <property type="evidence" value="ECO:0007669"/>
    <property type="project" value="UniProtKB-KW"/>
</dbReference>
<dbReference type="Proteomes" id="UP001443914">
    <property type="component" value="Unassembled WGS sequence"/>
</dbReference>
<dbReference type="EC" id="3.2.2.22" evidence="3"/>
<comment type="catalytic activity">
    <reaction evidence="1">
        <text>Endohydrolysis of the N-glycosidic bond at one specific adenosine on the 28S rRNA.</text>
        <dbReference type="EC" id="3.2.2.22"/>
    </reaction>
</comment>
<evidence type="ECO:0000256" key="7">
    <source>
        <dbReference type="ARBA" id="ARBA00023193"/>
    </source>
</evidence>
<evidence type="ECO:0000313" key="9">
    <source>
        <dbReference type="EMBL" id="KAK9678025.1"/>
    </source>
</evidence>
<proteinExistence type="inferred from homology"/>